<dbReference type="Proteomes" id="UP000823388">
    <property type="component" value="Chromosome 7N"/>
</dbReference>
<dbReference type="PANTHER" id="PTHR12356">
    <property type="entry name" value="NUCLEAR MOVEMENT PROTEIN NUDC"/>
    <property type="match status" value="1"/>
</dbReference>
<dbReference type="Gene3D" id="2.60.40.790">
    <property type="match status" value="1"/>
</dbReference>
<dbReference type="GO" id="GO:0051082">
    <property type="term" value="F:unfolded protein binding"/>
    <property type="evidence" value="ECO:0007669"/>
    <property type="project" value="TreeGrafter"/>
</dbReference>
<dbReference type="InterPro" id="IPR008978">
    <property type="entry name" value="HSP20-like_chaperone"/>
</dbReference>
<keyword evidence="3" id="KW-1185">Reference proteome</keyword>
<evidence type="ECO:0000259" key="1">
    <source>
        <dbReference type="PROSITE" id="PS51203"/>
    </source>
</evidence>
<evidence type="ECO:0000313" key="2">
    <source>
        <dbReference type="EMBL" id="KAG2565596.1"/>
    </source>
</evidence>
<protein>
    <recommendedName>
        <fullName evidence="1">CS domain-containing protein</fullName>
    </recommendedName>
</protein>
<comment type="caution">
    <text evidence="2">The sequence shown here is derived from an EMBL/GenBank/DDBJ whole genome shotgun (WGS) entry which is preliminary data.</text>
</comment>
<dbReference type="FunFam" id="1.20.5.740:FF:000002">
    <property type="entry name" value="NudC domain-containing protein 2"/>
    <property type="match status" value="1"/>
</dbReference>
<accession>A0A8T0Q3D9</accession>
<dbReference type="EMBL" id="CM029050">
    <property type="protein sequence ID" value="KAG2565596.1"/>
    <property type="molecule type" value="Genomic_DNA"/>
</dbReference>
<reference evidence="2" key="1">
    <citation type="submission" date="2020-05" db="EMBL/GenBank/DDBJ databases">
        <title>WGS assembly of Panicum virgatum.</title>
        <authorList>
            <person name="Lovell J.T."/>
            <person name="Jenkins J."/>
            <person name="Shu S."/>
            <person name="Juenger T.E."/>
            <person name="Schmutz J."/>
        </authorList>
    </citation>
    <scope>NUCLEOTIDE SEQUENCE</scope>
    <source>
        <strain evidence="2">AP13</strain>
    </source>
</reference>
<feature type="domain" description="CS" evidence="1">
    <location>
        <begin position="16"/>
        <end position="93"/>
    </location>
</feature>
<dbReference type="Gene3D" id="1.20.5.740">
    <property type="entry name" value="Single helix bin"/>
    <property type="match status" value="1"/>
</dbReference>
<dbReference type="CDD" id="cd06467">
    <property type="entry name" value="p23_NUDC_like"/>
    <property type="match status" value="1"/>
</dbReference>
<name>A0A8T0Q3D9_PANVG</name>
<organism evidence="2 3">
    <name type="scientific">Panicum virgatum</name>
    <name type="common">Blackwell switchgrass</name>
    <dbReference type="NCBI Taxonomy" id="38727"/>
    <lineage>
        <taxon>Eukaryota</taxon>
        <taxon>Viridiplantae</taxon>
        <taxon>Streptophyta</taxon>
        <taxon>Embryophyta</taxon>
        <taxon>Tracheophyta</taxon>
        <taxon>Spermatophyta</taxon>
        <taxon>Magnoliopsida</taxon>
        <taxon>Liliopsida</taxon>
        <taxon>Poales</taxon>
        <taxon>Poaceae</taxon>
        <taxon>PACMAD clade</taxon>
        <taxon>Panicoideae</taxon>
        <taxon>Panicodae</taxon>
        <taxon>Paniceae</taxon>
        <taxon>Panicinae</taxon>
        <taxon>Panicum</taxon>
        <taxon>Panicum sect. Hiantes</taxon>
    </lineage>
</organism>
<dbReference type="GO" id="GO:0005737">
    <property type="term" value="C:cytoplasm"/>
    <property type="evidence" value="ECO:0007669"/>
    <property type="project" value="TreeGrafter"/>
</dbReference>
<dbReference type="SUPFAM" id="SSF49764">
    <property type="entry name" value="HSP20-like chaperones"/>
    <property type="match status" value="1"/>
</dbReference>
<dbReference type="Pfam" id="PF04969">
    <property type="entry name" value="CS"/>
    <property type="match status" value="1"/>
</dbReference>
<sequence length="147" mass="16940">MAEKLAPEKRHAFVHNEQKVFEWDQTLEEVNMYIELPKGVPTKLFCCTIQAGHVEHDLTHPVKTDSSFWTIEDGEMHITLQKREKGKTWSSPIQGQGILDPYAADQEQKRLMLQRFQEENPGFDFSQAQFSGTCPDPRTFMGGIRSE</sequence>
<dbReference type="PANTHER" id="PTHR12356:SF18">
    <property type="entry name" value="NUDC DOMAIN-CONTAINING PROTEIN 2"/>
    <property type="match status" value="1"/>
</dbReference>
<proteinExistence type="predicted"/>
<evidence type="ECO:0000313" key="3">
    <source>
        <dbReference type="Proteomes" id="UP000823388"/>
    </source>
</evidence>
<dbReference type="AlphaFoldDB" id="A0A8T0Q3D9"/>
<dbReference type="PROSITE" id="PS51203">
    <property type="entry name" value="CS"/>
    <property type="match status" value="1"/>
</dbReference>
<dbReference type="GO" id="GO:0006457">
    <property type="term" value="P:protein folding"/>
    <property type="evidence" value="ECO:0007669"/>
    <property type="project" value="TreeGrafter"/>
</dbReference>
<dbReference type="InterPro" id="IPR007052">
    <property type="entry name" value="CS_dom"/>
</dbReference>
<dbReference type="InterPro" id="IPR037898">
    <property type="entry name" value="NudC_fam"/>
</dbReference>
<gene>
    <name evidence="2" type="ORF">PVAP13_7NG121200</name>
</gene>